<evidence type="ECO:0000313" key="1">
    <source>
        <dbReference type="EMBL" id="CAG5085535.1"/>
    </source>
</evidence>
<gene>
    <name evidence="1" type="ORF">CRYO30217_02788</name>
</gene>
<organism evidence="1 2">
    <name type="scientific">Parvicella tangerina</name>
    <dbReference type="NCBI Taxonomy" id="2829795"/>
    <lineage>
        <taxon>Bacteria</taxon>
        <taxon>Pseudomonadati</taxon>
        <taxon>Bacteroidota</taxon>
        <taxon>Flavobacteriia</taxon>
        <taxon>Flavobacteriales</taxon>
        <taxon>Parvicellaceae</taxon>
        <taxon>Parvicella</taxon>
    </lineage>
</organism>
<name>A0A916JP12_9FLAO</name>
<proteinExistence type="predicted"/>
<dbReference type="KEGG" id="ptan:CRYO30217_02788"/>
<dbReference type="EMBL" id="OU015584">
    <property type="protein sequence ID" value="CAG5085535.1"/>
    <property type="molecule type" value="Genomic_DNA"/>
</dbReference>
<evidence type="ECO:0000313" key="2">
    <source>
        <dbReference type="Proteomes" id="UP000683507"/>
    </source>
</evidence>
<dbReference type="AlphaFoldDB" id="A0A916JP12"/>
<sequence>MLMTYWEALNKCLEDFENKREKTAKKFNRMFLKAFYSCYS</sequence>
<dbReference type="Proteomes" id="UP000683507">
    <property type="component" value="Chromosome"/>
</dbReference>
<reference evidence="1" key="1">
    <citation type="submission" date="2021-04" db="EMBL/GenBank/DDBJ databases">
        <authorList>
            <person name="Rodrigo-Torres L."/>
            <person name="Arahal R. D."/>
            <person name="Lucena T."/>
        </authorList>
    </citation>
    <scope>NUCLEOTIDE SEQUENCE</scope>
    <source>
        <strain evidence="1">AS29M-1</strain>
    </source>
</reference>
<accession>A0A916JP12</accession>
<protein>
    <submittedName>
        <fullName evidence="1">Uncharacterized protein</fullName>
    </submittedName>
</protein>
<keyword evidence="2" id="KW-1185">Reference proteome</keyword>